<dbReference type="Proteomes" id="UP000594435">
    <property type="component" value="Chromosome 1"/>
</dbReference>
<evidence type="ECO:0000313" key="2">
    <source>
        <dbReference type="Proteomes" id="UP000594435"/>
    </source>
</evidence>
<dbReference type="AlphaFoldDB" id="A0AAJ4LVI1"/>
<accession>A0AAJ4LVI1</accession>
<dbReference type="EMBL" id="CP065217">
    <property type="protein sequence ID" value="QPL55192.1"/>
    <property type="molecule type" value="Genomic_DNA"/>
</dbReference>
<evidence type="ECO:0000313" key="1">
    <source>
        <dbReference type="EMBL" id="QPL55192.1"/>
    </source>
</evidence>
<proteinExistence type="predicted"/>
<reference evidence="1 2" key="1">
    <citation type="submission" date="2020-11" db="EMBL/GenBank/DDBJ databases">
        <title>Complete and Circularized Genome Assembly of a human isolate of Vibrio navarrensis biotype pommerensis with MiSeq and MinION Sequence Data.</title>
        <authorList>
            <person name="Schwartz K."/>
            <person name="Borowiak M."/>
            <person name="Deneke C."/>
            <person name="Balau V."/>
            <person name="Metelmann C."/>
            <person name="Strauch E."/>
        </authorList>
    </citation>
    <scope>NUCLEOTIDE SEQUENCE [LARGE SCALE GENOMIC DNA]</scope>
    <source>
        <strain evidence="1 2">20-VB00237</strain>
    </source>
</reference>
<gene>
    <name evidence="1" type="ORF">I3X05_09525</name>
</gene>
<name>A0AAJ4LVI1_9VIBR</name>
<sequence length="151" mass="17520">MLQNHNVVQDSTNNAEPTKLIRQLTGFSKTTSKQYQPLRNYQISHVFGRTKNVYAFTAPWNIVYVPKLIDPFTGHEAKGDMVDEYTVLFQKSVFERFEKYINEFNCLMTNSEFLASLDEHVNRLRDSNDVSDDVVNKMCKAITEEFAPIEL</sequence>
<organism evidence="1 2">
    <name type="scientific">Vibrio navarrensis</name>
    <dbReference type="NCBI Taxonomy" id="29495"/>
    <lineage>
        <taxon>Bacteria</taxon>
        <taxon>Pseudomonadati</taxon>
        <taxon>Pseudomonadota</taxon>
        <taxon>Gammaproteobacteria</taxon>
        <taxon>Vibrionales</taxon>
        <taxon>Vibrionaceae</taxon>
        <taxon>Vibrio</taxon>
    </lineage>
</organism>
<protein>
    <submittedName>
        <fullName evidence="1">Uncharacterized protein</fullName>
    </submittedName>
</protein>